<evidence type="ECO:0000256" key="1">
    <source>
        <dbReference type="SAM" id="SignalP"/>
    </source>
</evidence>
<organism evidence="5 7">
    <name type="scientific">Thalassovita autumnalis</name>
    <dbReference type="NCBI Taxonomy" id="2072972"/>
    <lineage>
        <taxon>Bacteria</taxon>
        <taxon>Pseudomonadati</taxon>
        <taxon>Pseudomonadota</taxon>
        <taxon>Alphaproteobacteria</taxon>
        <taxon>Rhodobacterales</taxon>
        <taxon>Roseobacteraceae</taxon>
        <taxon>Thalassovita</taxon>
    </lineage>
</organism>
<evidence type="ECO:0000313" key="4">
    <source>
        <dbReference type="EMBL" id="CUH62475.1"/>
    </source>
</evidence>
<dbReference type="GO" id="GO:0009253">
    <property type="term" value="P:peptidoglycan catabolic process"/>
    <property type="evidence" value="ECO:0007669"/>
    <property type="project" value="TreeGrafter"/>
</dbReference>
<dbReference type="InterPro" id="IPR036365">
    <property type="entry name" value="PGBD-like_sf"/>
</dbReference>
<dbReference type="CDD" id="cd13399">
    <property type="entry name" value="Slt35-like"/>
    <property type="match status" value="1"/>
</dbReference>
<dbReference type="InterPro" id="IPR043426">
    <property type="entry name" value="MltB-like"/>
</dbReference>
<dbReference type="InterPro" id="IPR036366">
    <property type="entry name" value="PGBDSf"/>
</dbReference>
<keyword evidence="1" id="KW-0732">Signal</keyword>
<dbReference type="Proteomes" id="UP000051086">
    <property type="component" value="Unassembled WGS sequence"/>
</dbReference>
<feature type="domain" description="Transglycosylase SLT" evidence="3">
    <location>
        <begin position="46"/>
        <end position="256"/>
    </location>
</feature>
<dbReference type="PANTHER" id="PTHR30163:SF8">
    <property type="entry name" value="LYTIC MUREIN TRANSGLYCOSYLASE"/>
    <property type="match status" value="1"/>
</dbReference>
<dbReference type="GO" id="GO:0008933">
    <property type="term" value="F:peptidoglycan lytic transglycosylase activity"/>
    <property type="evidence" value="ECO:0007669"/>
    <property type="project" value="TreeGrafter"/>
</dbReference>
<accession>A0A0P1FPF5</accession>
<keyword evidence="5" id="KW-0456">Lyase</keyword>
<protein>
    <submittedName>
        <fullName evidence="5">Membrane-bound lytic murein transglycosylase B</fullName>
        <ecNumber evidence="5">4.2.2.-</ecNumber>
    </submittedName>
</protein>
<dbReference type="InterPro" id="IPR011970">
    <property type="entry name" value="MltB_2"/>
</dbReference>
<dbReference type="Gene3D" id="1.10.101.10">
    <property type="entry name" value="PGBD-like superfamily/PGBD"/>
    <property type="match status" value="1"/>
</dbReference>
<keyword evidence="6" id="KW-1185">Reference proteome</keyword>
<dbReference type="NCBIfam" id="TIGR02283">
    <property type="entry name" value="MltB_2"/>
    <property type="match status" value="1"/>
</dbReference>
<evidence type="ECO:0000259" key="2">
    <source>
        <dbReference type="Pfam" id="PF01471"/>
    </source>
</evidence>
<evidence type="ECO:0000313" key="6">
    <source>
        <dbReference type="Proteomes" id="UP000051086"/>
    </source>
</evidence>
<dbReference type="Gene3D" id="1.10.8.350">
    <property type="entry name" value="Bacterial muramidase"/>
    <property type="match status" value="1"/>
</dbReference>
<evidence type="ECO:0000313" key="7">
    <source>
        <dbReference type="Proteomes" id="UP000051887"/>
    </source>
</evidence>
<dbReference type="SUPFAM" id="SSF53955">
    <property type="entry name" value="Lysozyme-like"/>
    <property type="match status" value="1"/>
</dbReference>
<dbReference type="Gene3D" id="1.10.530.10">
    <property type="match status" value="1"/>
</dbReference>
<dbReference type="AlphaFoldDB" id="A0A0P1FPF5"/>
<feature type="signal peptide" evidence="1">
    <location>
        <begin position="1"/>
        <end position="28"/>
    </location>
</feature>
<dbReference type="FunFam" id="1.10.8.350:FF:000001">
    <property type="entry name" value="Lytic murein transglycosylase B"/>
    <property type="match status" value="1"/>
</dbReference>
<evidence type="ECO:0000259" key="3">
    <source>
        <dbReference type="Pfam" id="PF13406"/>
    </source>
</evidence>
<dbReference type="Proteomes" id="UP000051887">
    <property type="component" value="Unassembled WGS sequence"/>
</dbReference>
<dbReference type="PROSITE" id="PS51257">
    <property type="entry name" value="PROKAR_LIPOPROTEIN"/>
    <property type="match status" value="1"/>
</dbReference>
<dbReference type="InterPro" id="IPR023346">
    <property type="entry name" value="Lysozyme-like_dom_sf"/>
</dbReference>
<proteinExistence type="predicted"/>
<reference evidence="5 7" key="1">
    <citation type="submission" date="2015-09" db="EMBL/GenBank/DDBJ databases">
        <authorList>
            <consortium name="Swine Surveillance"/>
        </authorList>
    </citation>
    <scope>NUCLEOTIDE SEQUENCE [LARGE SCALE GENOMIC DNA]</scope>
    <source>
        <strain evidence="5 7">5120</strain>
    </source>
</reference>
<dbReference type="EMBL" id="CYSC01000003">
    <property type="protein sequence ID" value="CUH70296.1"/>
    <property type="molecule type" value="Genomic_DNA"/>
</dbReference>
<feature type="chain" id="PRO_5009792472" evidence="1">
    <location>
        <begin position="29"/>
        <end position="379"/>
    </location>
</feature>
<dbReference type="PANTHER" id="PTHR30163">
    <property type="entry name" value="MEMBRANE-BOUND LYTIC MUREIN TRANSGLYCOSYLASE B"/>
    <property type="match status" value="1"/>
</dbReference>
<feature type="domain" description="Peptidoglycan binding-like" evidence="2">
    <location>
        <begin position="323"/>
        <end position="378"/>
    </location>
</feature>
<dbReference type="InterPro" id="IPR002477">
    <property type="entry name" value="Peptidoglycan-bd-like"/>
</dbReference>
<reference evidence="4 6" key="2">
    <citation type="submission" date="2015-09" db="EMBL/GenBank/DDBJ databases">
        <authorList>
            <person name="Rodrigo-Torres L."/>
            <person name="Arahal D.R."/>
        </authorList>
    </citation>
    <scope>NUCLEOTIDE SEQUENCE [LARGE SCALE GENOMIC DNA]</scope>
    <source>
        <strain evidence="4 6">CECT 5118</strain>
    </source>
</reference>
<dbReference type="EMBL" id="CYSB01000004">
    <property type="protein sequence ID" value="CUH62475.1"/>
    <property type="molecule type" value="Genomic_DNA"/>
</dbReference>
<evidence type="ECO:0000313" key="5">
    <source>
        <dbReference type="EMBL" id="CUH70296.1"/>
    </source>
</evidence>
<sequence>MNRRHFLASSAGLALSACVAGRSPTATGAGVSSLPSDLKPVANPAFANWIANFRPRARAAGISETTLQVAFANVGYLPGVITRDRTQIQTRRTLEEYLSIAASDDRLTKGRAALTKHASTLAEIERKYGVSALITAAIWGMESQFGEKRGQIPVISATATLAFEGRRGAFYETQLIAALRILERGDISAAKLTGSWAGAMGHTQFIPTSYQSFAVDFTGDGRRDVWGQDPSDALASTASYLARNGWQSGLTWGAEVGPGAPAGRTLQPQQGGVSFVVTRNFNVLKTYNNSDFYALGVGHLADRLGGAGPLRGTFPPDANGLTKEDRLALQRGLQAKGYDVGTVDGVIGAKTEAAIRDFQRRLGLAITGTANRDLLARLS</sequence>
<dbReference type="Pfam" id="PF01471">
    <property type="entry name" value="PG_binding_1"/>
    <property type="match status" value="1"/>
</dbReference>
<feature type="domain" description="Transglycosylase SLT" evidence="3">
    <location>
        <begin position="268"/>
        <end position="302"/>
    </location>
</feature>
<name>A0A0P1FPF5_9RHOB</name>
<dbReference type="Pfam" id="PF13406">
    <property type="entry name" value="SLT_2"/>
    <property type="match status" value="2"/>
</dbReference>
<dbReference type="InterPro" id="IPR031304">
    <property type="entry name" value="SLT_2"/>
</dbReference>
<gene>
    <name evidence="5" type="primary">mltB_1</name>
    <name evidence="4" type="ORF">TL5118_00038</name>
    <name evidence="5" type="ORF">TL5120_00069</name>
</gene>
<dbReference type="SUPFAM" id="SSF47090">
    <property type="entry name" value="PGBD-like"/>
    <property type="match status" value="1"/>
</dbReference>
<dbReference type="EC" id="4.2.2.-" evidence="5"/>